<sequence length="72" mass="8335">MSVGIGPVVKDEDVTIKKLIIPSSLNDDLQLYARAYEEQYNQTINQEMLIVELLKNSLIKDTKFQKFKKSME</sequence>
<proteinExistence type="predicted"/>
<accession>A0ABT4LPL2</accession>
<dbReference type="Proteomes" id="UP001069802">
    <property type="component" value="Unassembled WGS sequence"/>
</dbReference>
<organism evidence="1 2">
    <name type="scientific">Kiloniella laminariae</name>
    <dbReference type="NCBI Taxonomy" id="454162"/>
    <lineage>
        <taxon>Bacteria</taxon>
        <taxon>Pseudomonadati</taxon>
        <taxon>Pseudomonadota</taxon>
        <taxon>Alphaproteobacteria</taxon>
        <taxon>Rhodospirillales</taxon>
        <taxon>Kiloniellaceae</taxon>
        <taxon>Kiloniella</taxon>
    </lineage>
</organism>
<evidence type="ECO:0000313" key="1">
    <source>
        <dbReference type="EMBL" id="MCZ4283073.1"/>
    </source>
</evidence>
<dbReference type="Pfam" id="PF10038">
    <property type="entry name" value="DUF2274"/>
    <property type="match status" value="1"/>
</dbReference>
<dbReference type="EMBL" id="JAPWGY010000017">
    <property type="protein sequence ID" value="MCZ4283073.1"/>
    <property type="molecule type" value="Genomic_DNA"/>
</dbReference>
<comment type="caution">
    <text evidence="1">The sequence shown here is derived from an EMBL/GenBank/DDBJ whole genome shotgun (WGS) entry which is preliminary data.</text>
</comment>
<dbReference type="InterPro" id="IPR018733">
    <property type="entry name" value="DUF2274"/>
</dbReference>
<keyword evidence="2" id="KW-1185">Reference proteome</keyword>
<protein>
    <submittedName>
        <fullName evidence="1">DUF2274 domain-containing protein</fullName>
    </submittedName>
</protein>
<reference evidence="1" key="1">
    <citation type="submission" date="2022-12" db="EMBL/GenBank/DDBJ databases">
        <title>Bacterial isolates from different developmental stages of Nematostella vectensis.</title>
        <authorList>
            <person name="Fraune S."/>
        </authorList>
    </citation>
    <scope>NUCLEOTIDE SEQUENCE</scope>
    <source>
        <strain evidence="1">G21630-S1</strain>
    </source>
</reference>
<dbReference type="RefSeq" id="WP_269425195.1">
    <property type="nucleotide sequence ID" value="NZ_JAPWGY010000017.1"/>
</dbReference>
<evidence type="ECO:0000313" key="2">
    <source>
        <dbReference type="Proteomes" id="UP001069802"/>
    </source>
</evidence>
<name>A0ABT4LPL2_9PROT</name>
<gene>
    <name evidence="1" type="ORF">O4H49_19975</name>
</gene>